<dbReference type="InterPro" id="IPR000014">
    <property type="entry name" value="PAS"/>
</dbReference>
<evidence type="ECO:0000259" key="8">
    <source>
        <dbReference type="PROSITE" id="PS50112"/>
    </source>
</evidence>
<evidence type="ECO:0000256" key="5">
    <source>
        <dbReference type="SAM" id="MobiDB-lite"/>
    </source>
</evidence>
<dbReference type="PROSITE" id="PS50112">
    <property type="entry name" value="PAS"/>
    <property type="match status" value="2"/>
</dbReference>
<dbReference type="SMART" id="SM00388">
    <property type="entry name" value="HisKA"/>
    <property type="match status" value="1"/>
</dbReference>
<feature type="domain" description="Response regulatory" evidence="7">
    <location>
        <begin position="200"/>
        <end position="317"/>
    </location>
</feature>
<dbReference type="SMART" id="SM00387">
    <property type="entry name" value="HATPase_c"/>
    <property type="match status" value="1"/>
</dbReference>
<accession>A0ABX0MLL9</accession>
<feature type="domain" description="PAC" evidence="9">
    <location>
        <begin position="561"/>
        <end position="614"/>
    </location>
</feature>
<dbReference type="SUPFAM" id="SSF47384">
    <property type="entry name" value="Homodimeric domain of signal transducing histidine kinase"/>
    <property type="match status" value="1"/>
</dbReference>
<dbReference type="Gene3D" id="3.30.450.20">
    <property type="entry name" value="PAS domain"/>
    <property type="match status" value="2"/>
</dbReference>
<dbReference type="InterPro" id="IPR035965">
    <property type="entry name" value="PAS-like_dom_sf"/>
</dbReference>
<dbReference type="Gene3D" id="1.10.287.130">
    <property type="match status" value="1"/>
</dbReference>
<dbReference type="PRINTS" id="PR00344">
    <property type="entry name" value="BCTRLSENSOR"/>
</dbReference>
<dbReference type="InterPro" id="IPR001789">
    <property type="entry name" value="Sig_transdc_resp-reg_receiver"/>
</dbReference>
<feature type="domain" description="Response regulatory" evidence="7">
    <location>
        <begin position="870"/>
        <end position="986"/>
    </location>
</feature>
<dbReference type="InterPro" id="IPR036890">
    <property type="entry name" value="HATPase_C_sf"/>
</dbReference>
<feature type="compositionally biased region" description="Basic residues" evidence="5">
    <location>
        <begin position="27"/>
        <end position="36"/>
    </location>
</feature>
<evidence type="ECO:0000256" key="3">
    <source>
        <dbReference type="ARBA" id="ARBA00022553"/>
    </source>
</evidence>
<dbReference type="CDD" id="cd00130">
    <property type="entry name" value="PAS"/>
    <property type="match status" value="2"/>
</dbReference>
<dbReference type="InterPro" id="IPR036097">
    <property type="entry name" value="HisK_dim/P_sf"/>
</dbReference>
<dbReference type="SMART" id="SM00448">
    <property type="entry name" value="REC"/>
    <property type="match status" value="2"/>
</dbReference>
<dbReference type="InterPro" id="IPR003661">
    <property type="entry name" value="HisK_dim/P_dom"/>
</dbReference>
<dbReference type="Pfam" id="PF00512">
    <property type="entry name" value="HisKA"/>
    <property type="match status" value="1"/>
</dbReference>
<feature type="domain" description="PAS" evidence="8">
    <location>
        <begin position="483"/>
        <end position="557"/>
    </location>
</feature>
<dbReference type="SMART" id="SM00091">
    <property type="entry name" value="PAS"/>
    <property type="match status" value="2"/>
</dbReference>
<dbReference type="CDD" id="cd17580">
    <property type="entry name" value="REC_2_DhkD-like"/>
    <property type="match status" value="1"/>
</dbReference>
<protein>
    <recommendedName>
        <fullName evidence="2">histidine kinase</fullName>
        <ecNumber evidence="2">2.7.13.3</ecNumber>
    </recommendedName>
</protein>
<evidence type="ECO:0000256" key="1">
    <source>
        <dbReference type="ARBA" id="ARBA00000085"/>
    </source>
</evidence>
<evidence type="ECO:0000259" key="6">
    <source>
        <dbReference type="PROSITE" id="PS50109"/>
    </source>
</evidence>
<dbReference type="PANTHER" id="PTHR43547:SF2">
    <property type="entry name" value="HYBRID SIGNAL TRANSDUCTION HISTIDINE KINASE C"/>
    <property type="match status" value="1"/>
</dbReference>
<dbReference type="NCBIfam" id="TIGR00229">
    <property type="entry name" value="sensory_box"/>
    <property type="match status" value="2"/>
</dbReference>
<dbReference type="SMART" id="SM00086">
    <property type="entry name" value="PAC"/>
    <property type="match status" value="2"/>
</dbReference>
<dbReference type="EMBL" id="WHJF01000006">
    <property type="protein sequence ID" value="NHZ61393.1"/>
    <property type="molecule type" value="Genomic_DNA"/>
</dbReference>
<evidence type="ECO:0000256" key="2">
    <source>
        <dbReference type="ARBA" id="ARBA00012438"/>
    </source>
</evidence>
<dbReference type="PROSITE" id="PS50109">
    <property type="entry name" value="HIS_KIN"/>
    <property type="match status" value="1"/>
</dbReference>
<evidence type="ECO:0000256" key="4">
    <source>
        <dbReference type="PROSITE-ProRule" id="PRU00169"/>
    </source>
</evidence>
<evidence type="ECO:0000313" key="11">
    <source>
        <dbReference type="Proteomes" id="UP000610594"/>
    </source>
</evidence>
<dbReference type="PROSITE" id="PS50113">
    <property type="entry name" value="PAC"/>
    <property type="match status" value="2"/>
</dbReference>
<name>A0ABX0MLL9_9BURK</name>
<evidence type="ECO:0000259" key="9">
    <source>
        <dbReference type="PROSITE" id="PS50113"/>
    </source>
</evidence>
<keyword evidence="11" id="KW-1185">Reference proteome</keyword>
<dbReference type="PROSITE" id="PS50110">
    <property type="entry name" value="RESPONSE_REGULATORY"/>
    <property type="match status" value="2"/>
</dbReference>
<dbReference type="CDD" id="cd16922">
    <property type="entry name" value="HATPase_EvgS-ArcB-TorS-like"/>
    <property type="match status" value="1"/>
</dbReference>
<dbReference type="InterPro" id="IPR013656">
    <property type="entry name" value="PAS_4"/>
</dbReference>
<dbReference type="InterPro" id="IPR011006">
    <property type="entry name" value="CheY-like_superfamily"/>
</dbReference>
<dbReference type="Pfam" id="PF08448">
    <property type="entry name" value="PAS_4"/>
    <property type="match status" value="1"/>
</dbReference>
<organism evidence="10 11">
    <name type="scientific">Massilia genomosp. 1</name>
    <dbReference type="NCBI Taxonomy" id="2609280"/>
    <lineage>
        <taxon>Bacteria</taxon>
        <taxon>Pseudomonadati</taxon>
        <taxon>Pseudomonadota</taxon>
        <taxon>Betaproteobacteria</taxon>
        <taxon>Burkholderiales</taxon>
        <taxon>Oxalobacteraceae</taxon>
        <taxon>Telluria group</taxon>
        <taxon>Massilia</taxon>
    </lineage>
</organism>
<dbReference type="PANTHER" id="PTHR43547">
    <property type="entry name" value="TWO-COMPONENT HISTIDINE KINASE"/>
    <property type="match status" value="1"/>
</dbReference>
<evidence type="ECO:0000313" key="10">
    <source>
        <dbReference type="EMBL" id="NHZ61393.1"/>
    </source>
</evidence>
<feature type="region of interest" description="Disordered" evidence="5">
    <location>
        <begin position="19"/>
        <end position="47"/>
    </location>
</feature>
<evidence type="ECO:0000259" key="7">
    <source>
        <dbReference type="PROSITE" id="PS50110"/>
    </source>
</evidence>
<dbReference type="CDD" id="cd00082">
    <property type="entry name" value="HisKA"/>
    <property type="match status" value="1"/>
</dbReference>
<dbReference type="InterPro" id="IPR003594">
    <property type="entry name" value="HATPase_dom"/>
</dbReference>
<dbReference type="Pfam" id="PF00072">
    <property type="entry name" value="Response_reg"/>
    <property type="match status" value="2"/>
</dbReference>
<gene>
    <name evidence="10" type="ORF">F1735_03595</name>
</gene>
<dbReference type="InterPro" id="IPR005467">
    <property type="entry name" value="His_kinase_dom"/>
</dbReference>
<dbReference type="SUPFAM" id="SSF55874">
    <property type="entry name" value="ATPase domain of HSP90 chaperone/DNA topoisomerase II/histidine kinase"/>
    <property type="match status" value="1"/>
</dbReference>
<dbReference type="Gene3D" id="3.40.50.2300">
    <property type="match status" value="2"/>
</dbReference>
<comment type="caution">
    <text evidence="10">The sequence shown here is derived from an EMBL/GenBank/DDBJ whole genome shotgun (WGS) entry which is preliminary data.</text>
</comment>
<dbReference type="Gene3D" id="3.30.565.10">
    <property type="entry name" value="Histidine kinase-like ATPase, C-terminal domain"/>
    <property type="match status" value="1"/>
</dbReference>
<dbReference type="SUPFAM" id="SSF55785">
    <property type="entry name" value="PYP-like sensor domain (PAS domain)"/>
    <property type="match status" value="2"/>
</dbReference>
<feature type="modified residue" description="4-aspartylphosphate" evidence="4">
    <location>
        <position position="249"/>
    </location>
</feature>
<feature type="modified residue" description="4-aspartylphosphate" evidence="4">
    <location>
        <position position="919"/>
    </location>
</feature>
<dbReference type="InterPro" id="IPR001610">
    <property type="entry name" value="PAC"/>
</dbReference>
<dbReference type="Pfam" id="PF00989">
    <property type="entry name" value="PAS"/>
    <property type="match status" value="1"/>
</dbReference>
<dbReference type="SUPFAM" id="SSF52172">
    <property type="entry name" value="CheY-like"/>
    <property type="match status" value="2"/>
</dbReference>
<dbReference type="InterPro" id="IPR004358">
    <property type="entry name" value="Sig_transdc_His_kin-like_C"/>
</dbReference>
<feature type="domain" description="PAS" evidence="8">
    <location>
        <begin position="341"/>
        <end position="398"/>
    </location>
</feature>
<comment type="catalytic activity">
    <reaction evidence="1">
        <text>ATP + protein L-histidine = ADP + protein N-phospho-L-histidine.</text>
        <dbReference type="EC" id="2.7.13.3"/>
    </reaction>
</comment>
<dbReference type="Proteomes" id="UP000610594">
    <property type="component" value="Unassembled WGS sequence"/>
</dbReference>
<dbReference type="EC" id="2.7.13.3" evidence="2"/>
<proteinExistence type="predicted"/>
<dbReference type="InterPro" id="IPR000700">
    <property type="entry name" value="PAS-assoc_C"/>
</dbReference>
<dbReference type="Pfam" id="PF02518">
    <property type="entry name" value="HATPase_c"/>
    <property type="match status" value="1"/>
</dbReference>
<sequence>MARLCRSAACRSYTLRAAPRSANSQSKNRKRYHSVRKGSSPPAPCSEVGVSGMVGPLLDGTDTGAAPCAFIPLTDAPSFPRRREGRSISLPTIYRSAPSRCAQAAILALAPGFVLRQGGRQESFRHAIPPPYKDVNTVGDGAITVSSRISKIFFGSCTIDFFSSSAYIALLTWAIATRHIGHPMLNENSTPKAANKGRINILLVDDQRANLHVLEAVLAELDEVLVSVSSGEQALRELLVREFAVVLMDVQMPTMSGFEAAGLIRSHPRSRTLPIIFLTAVGDDYAHMEQAYALGAVDYLTKPISPVILRAKVAVFIDLYRKTAEIALHAQATHLEALRTRDERIRLILDNTRDYAFIGTDTDGIVTEWEGGAETITGWFAAKACGEPSAIIFTPEDRAAGVPGHEMRTARETGRADDKRWHVRRDGTRFFADGVMVPLRDEADRLRGYAKIFRDATAERLAAEQLEMSELQLGESRQRSQRAEEGMRRLAAVAAQSSDFIGIASSEARTSYVNPAGRRLAGLAPDAALDAYRIGDFFAPDCQAFVEAVVLPAVRGRQARWEGELRMRNFQSGAILPIYYKGFAVFDDEGQNIGLASIMRDITAQKQAEDELRRVAADLAEADRRKSEFLATLAHELRNPLAPIRTGLDLIRMAAPGAANMAKVHDMMDRQLGHLIHLVNDLLDVARITRGKIELKRETSDVATLAAMAVETSMAALNAGGHTLSIEVTPDALPLEVDVTRIVQVLSNLLNNAAKYTPAGGRIVLRALRDGDDALLSVHDNGVGIAQEDLGTLFDMFTQVGRNLDRSQGGLGIGLSLVRRLVELHGGSVSATSAGRDQGSTFTVRLPLHLGNAAAVASLAPCAVVPGALRVLVVDDNVDAGASLSTLLEALGHSTRVALDGEQGLVLAAAFRPHLAFLDIGLPGMSGHQLARAIRATSGLEGMLLVALTGWGARADVVMSQQAGFDRHLTKPVDITALSSVLAAAARPASAPAEEQP</sequence>
<feature type="domain" description="PAC" evidence="9">
    <location>
        <begin position="416"/>
        <end position="468"/>
    </location>
</feature>
<dbReference type="InterPro" id="IPR013767">
    <property type="entry name" value="PAS_fold"/>
</dbReference>
<reference evidence="10 11" key="1">
    <citation type="submission" date="2019-10" db="EMBL/GenBank/DDBJ databases">
        <title>Taxonomy of Antarctic Massilia spp.: description of Massilia rubra sp. nov., Massilia aquatica sp. nov., Massilia mucilaginosa sp. nov., Massilia frigida sp. nov. isolated from streams, lakes and regoliths.</title>
        <authorList>
            <person name="Holochova P."/>
            <person name="Sedlacek I."/>
            <person name="Kralova S."/>
            <person name="Maslanova I."/>
            <person name="Busse H.-J."/>
            <person name="Stankova E."/>
            <person name="Vrbovska V."/>
            <person name="Kovarovic V."/>
            <person name="Bartak M."/>
            <person name="Svec P."/>
            <person name="Pantucek R."/>
        </authorList>
    </citation>
    <scope>NUCLEOTIDE SEQUENCE [LARGE SCALE GENOMIC DNA]</scope>
    <source>
        <strain evidence="10 11">CCM 8694</strain>
    </source>
</reference>
<feature type="domain" description="Histidine kinase" evidence="6">
    <location>
        <begin position="632"/>
        <end position="850"/>
    </location>
</feature>
<keyword evidence="3 4" id="KW-0597">Phosphoprotein</keyword>